<feature type="compositionally biased region" description="Basic and acidic residues" evidence="1">
    <location>
        <begin position="59"/>
        <end position="73"/>
    </location>
</feature>
<reference evidence="2" key="1">
    <citation type="submission" date="2023-02" db="EMBL/GenBank/DDBJ databases">
        <title>Colletotrichum kahawae CIFC_Que2 genome sequencing and assembly.</title>
        <authorList>
            <person name="Baroncelli R."/>
        </authorList>
    </citation>
    <scope>NUCLEOTIDE SEQUENCE</scope>
    <source>
        <strain evidence="2">CIFC_Que2</strain>
    </source>
</reference>
<organism evidence="2 3">
    <name type="scientific">Colletotrichum kahawae</name>
    <name type="common">Coffee berry disease fungus</name>
    <dbReference type="NCBI Taxonomy" id="34407"/>
    <lineage>
        <taxon>Eukaryota</taxon>
        <taxon>Fungi</taxon>
        <taxon>Dikarya</taxon>
        <taxon>Ascomycota</taxon>
        <taxon>Pezizomycotina</taxon>
        <taxon>Sordariomycetes</taxon>
        <taxon>Hypocreomycetidae</taxon>
        <taxon>Glomerellales</taxon>
        <taxon>Glomerellaceae</taxon>
        <taxon>Colletotrichum</taxon>
        <taxon>Colletotrichum gloeosporioides species complex</taxon>
    </lineage>
</organism>
<feature type="compositionally biased region" description="Basic residues" evidence="1">
    <location>
        <begin position="79"/>
        <end position="88"/>
    </location>
</feature>
<gene>
    <name evidence="2" type="ORF">CKAH01_10256</name>
</gene>
<comment type="caution">
    <text evidence="2">The sequence shown here is derived from an EMBL/GenBank/DDBJ whole genome shotgun (WGS) entry which is preliminary data.</text>
</comment>
<feature type="compositionally biased region" description="Basic and acidic residues" evidence="1">
    <location>
        <begin position="89"/>
        <end position="99"/>
    </location>
</feature>
<proteinExistence type="predicted"/>
<evidence type="ECO:0000256" key="1">
    <source>
        <dbReference type="SAM" id="MobiDB-lite"/>
    </source>
</evidence>
<sequence>MIFMGSTTVPVCTLSYNMLTLPTAMASTTRTTSPLNHNHTDDVIYLGSRTVTQTLHRPRQPDHPRRFPNDKKQPPRQSSTKKKRKPKPLRKESDRKTSPAERALVGWIRSPENKRHAVYGSLQNHRQLRYWSVSDNGDNEMIKHEDIDFRSMFQNLSPDEIRKKLQGKIRRASGRLVQDEK</sequence>
<evidence type="ECO:0000313" key="2">
    <source>
        <dbReference type="EMBL" id="KAK2729307.1"/>
    </source>
</evidence>
<evidence type="ECO:0000313" key="3">
    <source>
        <dbReference type="Proteomes" id="UP001281614"/>
    </source>
</evidence>
<feature type="region of interest" description="Disordered" evidence="1">
    <location>
        <begin position="51"/>
        <end position="103"/>
    </location>
</feature>
<keyword evidence="3" id="KW-1185">Reference proteome</keyword>
<dbReference type="AlphaFoldDB" id="A0AAD9XYR3"/>
<dbReference type="Proteomes" id="UP001281614">
    <property type="component" value="Unassembled WGS sequence"/>
</dbReference>
<dbReference type="EMBL" id="VYYT01000799">
    <property type="protein sequence ID" value="KAK2729307.1"/>
    <property type="molecule type" value="Genomic_DNA"/>
</dbReference>
<accession>A0AAD9XYR3</accession>
<name>A0AAD9XYR3_COLKA</name>
<protein>
    <submittedName>
        <fullName evidence="2">Uncharacterized protein</fullName>
    </submittedName>
</protein>